<evidence type="ECO:0000313" key="1">
    <source>
        <dbReference type="EMBL" id="PJZ07008.1"/>
    </source>
</evidence>
<name>A0A2M9WHT5_9GAMM</name>
<organism evidence="1 2">
    <name type="scientific">Pantoea rodasii</name>
    <dbReference type="NCBI Taxonomy" id="1076549"/>
    <lineage>
        <taxon>Bacteria</taxon>
        <taxon>Pseudomonadati</taxon>
        <taxon>Pseudomonadota</taxon>
        <taxon>Gammaproteobacteria</taxon>
        <taxon>Enterobacterales</taxon>
        <taxon>Erwiniaceae</taxon>
        <taxon>Pantoea</taxon>
    </lineage>
</organism>
<dbReference type="OrthoDB" id="9812088at2"/>
<gene>
    <name evidence="1" type="ORF">PRCB_03065</name>
</gene>
<dbReference type="RefSeq" id="WP_100700282.1">
    <property type="nucleotide sequence ID" value="NZ_PIQI01000009.1"/>
</dbReference>
<sequence>MYASREDMTGRFGEKEVRELTDLDGEGAIDDAVLGYGLRAASDEIDGYIAGRYTLPLAVCPPVLTGIACDIARYRLTGTDRPCTEEIRDRYRDGIRYLEKVASGSVSLGVAVSGGAVVPSSSVGVMFMAGGNNWSRQRTRGGGY</sequence>
<reference evidence="1 2" key="1">
    <citation type="submission" date="2017-11" db="EMBL/GenBank/DDBJ databases">
        <title>The genome sequence of Pantoea rodasii DSM 26611.</title>
        <authorList>
            <person name="Gao J."/>
            <person name="Mao X."/>
            <person name="Sun J."/>
        </authorList>
    </citation>
    <scope>NUCLEOTIDE SEQUENCE [LARGE SCALE GENOMIC DNA]</scope>
    <source>
        <strain evidence="1 2">DSM 26611</strain>
    </source>
</reference>
<dbReference type="Pfam" id="PF07030">
    <property type="entry name" value="Phage_Mu_Gp36"/>
    <property type="match status" value="1"/>
</dbReference>
<dbReference type="STRING" id="1076549.HA45_22550"/>
<comment type="caution">
    <text evidence="1">The sequence shown here is derived from an EMBL/GenBank/DDBJ whole genome shotgun (WGS) entry which is preliminary data.</text>
</comment>
<evidence type="ECO:0000313" key="2">
    <source>
        <dbReference type="Proteomes" id="UP000232062"/>
    </source>
</evidence>
<keyword evidence="2" id="KW-1185">Reference proteome</keyword>
<dbReference type="InterPro" id="IPR009752">
    <property type="entry name" value="Phage_Mu_GpJ"/>
</dbReference>
<protein>
    <submittedName>
        <fullName evidence="1">DUF1320 domain-containing protein</fullName>
    </submittedName>
</protein>
<dbReference type="EMBL" id="PIQI01000009">
    <property type="protein sequence ID" value="PJZ07008.1"/>
    <property type="molecule type" value="Genomic_DNA"/>
</dbReference>
<accession>A0A2M9WHT5</accession>
<dbReference type="Proteomes" id="UP000232062">
    <property type="component" value="Unassembled WGS sequence"/>
</dbReference>
<proteinExistence type="predicted"/>
<dbReference type="AlphaFoldDB" id="A0A2M9WHT5"/>